<dbReference type="InterPro" id="IPR050564">
    <property type="entry name" value="F420-G6PD/mer"/>
</dbReference>
<dbReference type="InterPro" id="IPR011251">
    <property type="entry name" value="Luciferase-like_dom"/>
</dbReference>
<name>A0AAE9Y964_9ACTN</name>
<feature type="domain" description="Luciferase-like" evidence="1">
    <location>
        <begin position="10"/>
        <end position="310"/>
    </location>
</feature>
<sequence>MKVDGGVGGDLSLVPDVARQAEADGYDGVWCAETNQDPFLTLLLTAEHTERIEIGTGIAVAFARNPMTLAQSAHDLQRYSGGRLLLGLGSQIRPHITRRFSMEWSRPAARMREMILALRAIWATWNDGAELAFKGEFYTHTLMTPFFTPPPSEQGPPLVYLAAVGPKMTAVAGEVADGLLAHGFTTPEYLRDVTLPALDMGATAGGRSRSDVSISLPAFVVTGETDEDTAKAATAVKGQIAFYGSTPAYKGVLEHHGWGDLHDELNTLSKKKEWKAMGELVDDDVLEAFAVVAAPDAVAAGLRDRFGGTVDRLSFYAPYKVPDGLWGQVAAELRDA</sequence>
<keyword evidence="3" id="KW-1185">Reference proteome</keyword>
<keyword evidence="2" id="KW-0560">Oxidoreductase</keyword>
<dbReference type="CDD" id="cd01097">
    <property type="entry name" value="Tetrahydromethanopterin_reductase"/>
    <property type="match status" value="1"/>
</dbReference>
<dbReference type="GO" id="GO:0016705">
    <property type="term" value="F:oxidoreductase activity, acting on paired donors, with incorporation or reduction of molecular oxygen"/>
    <property type="evidence" value="ECO:0007669"/>
    <property type="project" value="InterPro"/>
</dbReference>
<dbReference type="PANTHER" id="PTHR43244:SF2">
    <property type="entry name" value="CONSERVED HYPOTHETICAL ALANINE AND PROLINE-RICH PROTEIN"/>
    <property type="match status" value="1"/>
</dbReference>
<evidence type="ECO:0000259" key="1">
    <source>
        <dbReference type="Pfam" id="PF00296"/>
    </source>
</evidence>
<proteinExistence type="predicted"/>
<dbReference type="Proteomes" id="UP001216390">
    <property type="component" value="Chromosome"/>
</dbReference>
<dbReference type="InterPro" id="IPR019919">
    <property type="entry name" value="Lucif-like_OxRdtase_MSMEG_2256"/>
</dbReference>
<dbReference type="RefSeq" id="WP_272738436.1">
    <property type="nucleotide sequence ID" value="NZ_CP116942.1"/>
</dbReference>
<dbReference type="SUPFAM" id="SSF51679">
    <property type="entry name" value="Bacterial luciferase-like"/>
    <property type="match status" value="1"/>
</dbReference>
<reference evidence="2" key="1">
    <citation type="submission" date="2023-01" db="EMBL/GenBank/DDBJ databases">
        <title>The diversity of Class Acidimicrobiia in South China Sea sediment environments and the proposal of Iamia marina sp. nov., a novel species of the genus Iamia.</title>
        <authorList>
            <person name="He Y."/>
            <person name="Tian X."/>
        </authorList>
    </citation>
    <scope>NUCLEOTIDE SEQUENCE</scope>
    <source>
        <strain evidence="2">DSM 19957</strain>
    </source>
</reference>
<organism evidence="2 3">
    <name type="scientific">Iamia majanohamensis</name>
    <dbReference type="NCBI Taxonomy" id="467976"/>
    <lineage>
        <taxon>Bacteria</taxon>
        <taxon>Bacillati</taxon>
        <taxon>Actinomycetota</taxon>
        <taxon>Acidimicrobiia</taxon>
        <taxon>Acidimicrobiales</taxon>
        <taxon>Iamiaceae</taxon>
        <taxon>Iamia</taxon>
    </lineage>
</organism>
<dbReference type="NCBIfam" id="TIGR03617">
    <property type="entry name" value="F420_MSMEG_2256"/>
    <property type="match status" value="1"/>
</dbReference>
<dbReference type="AlphaFoldDB" id="A0AAE9Y964"/>
<dbReference type="PANTHER" id="PTHR43244">
    <property type="match status" value="1"/>
</dbReference>
<dbReference type="EMBL" id="CP116942">
    <property type="protein sequence ID" value="WCO68922.1"/>
    <property type="molecule type" value="Genomic_DNA"/>
</dbReference>
<evidence type="ECO:0000313" key="3">
    <source>
        <dbReference type="Proteomes" id="UP001216390"/>
    </source>
</evidence>
<dbReference type="KEGG" id="ima:PO878_09320"/>
<dbReference type="Pfam" id="PF00296">
    <property type="entry name" value="Bac_luciferase"/>
    <property type="match status" value="1"/>
</dbReference>
<accession>A0AAE9Y964</accession>
<dbReference type="InterPro" id="IPR036661">
    <property type="entry name" value="Luciferase-like_sf"/>
</dbReference>
<dbReference type="EC" id="1.-.-.-" evidence="2"/>
<protein>
    <submittedName>
        <fullName evidence="2">TIGR03617 family F420-dependent LLM class oxidoreductase</fullName>
        <ecNumber evidence="2">1.-.-.-</ecNumber>
    </submittedName>
</protein>
<gene>
    <name evidence="2" type="ORF">PO878_09320</name>
</gene>
<evidence type="ECO:0000313" key="2">
    <source>
        <dbReference type="EMBL" id="WCO68922.1"/>
    </source>
</evidence>
<dbReference type="Gene3D" id="3.20.20.30">
    <property type="entry name" value="Luciferase-like domain"/>
    <property type="match status" value="1"/>
</dbReference>